<organism evidence="6 7">
    <name type="scientific">Eeniella nana</name>
    <name type="common">Yeast</name>
    <name type="synonym">Brettanomyces nanus</name>
    <dbReference type="NCBI Taxonomy" id="13502"/>
    <lineage>
        <taxon>Eukaryota</taxon>
        <taxon>Fungi</taxon>
        <taxon>Dikarya</taxon>
        <taxon>Ascomycota</taxon>
        <taxon>Saccharomycotina</taxon>
        <taxon>Pichiomycetes</taxon>
        <taxon>Pichiales</taxon>
        <taxon>Pichiaceae</taxon>
        <taxon>Brettanomyces</taxon>
    </lineage>
</organism>
<dbReference type="PRINTS" id="PR00146">
    <property type="entry name" value="DHPICSNTHASE"/>
</dbReference>
<proteinExistence type="inferred from homology"/>
<dbReference type="AlphaFoldDB" id="A0A875RUA5"/>
<dbReference type="PANTHER" id="PTHR12128">
    <property type="entry name" value="DIHYDRODIPICOLINATE SYNTHASE"/>
    <property type="match status" value="1"/>
</dbReference>
<dbReference type="GO" id="GO:0008840">
    <property type="term" value="F:4-hydroxy-tetrahydrodipicolinate synthase activity"/>
    <property type="evidence" value="ECO:0007669"/>
    <property type="project" value="TreeGrafter"/>
</dbReference>
<dbReference type="CDD" id="cd00408">
    <property type="entry name" value="DHDPS-like"/>
    <property type="match status" value="1"/>
</dbReference>
<dbReference type="Pfam" id="PF00701">
    <property type="entry name" value="DHDPS"/>
    <property type="match status" value="1"/>
</dbReference>
<keyword evidence="2" id="KW-0704">Schiff base</keyword>
<dbReference type="PANTHER" id="PTHR12128:SF68">
    <property type="entry name" value="DIHYDRODIPICOLINATE SYNTHETASE"/>
    <property type="match status" value="1"/>
</dbReference>
<dbReference type="RefSeq" id="XP_038777922.1">
    <property type="nucleotide sequence ID" value="XM_038921994.1"/>
</dbReference>
<evidence type="ECO:0000256" key="3">
    <source>
        <dbReference type="PIRNR" id="PIRNR001365"/>
    </source>
</evidence>
<name>A0A875RUA5_EENNA</name>
<dbReference type="InterPro" id="IPR013785">
    <property type="entry name" value="Aldolase_TIM"/>
</dbReference>
<keyword evidence="7" id="KW-1185">Reference proteome</keyword>
<evidence type="ECO:0000313" key="6">
    <source>
        <dbReference type="EMBL" id="QPG74357.1"/>
    </source>
</evidence>
<evidence type="ECO:0000256" key="4">
    <source>
        <dbReference type="PIRSR" id="PIRSR001365-1"/>
    </source>
</evidence>
<comment type="similarity">
    <text evidence="3">Belongs to the DapA family.</text>
</comment>
<dbReference type="EMBL" id="CP064812">
    <property type="protein sequence ID" value="QPG74357.1"/>
    <property type="molecule type" value="Genomic_DNA"/>
</dbReference>
<evidence type="ECO:0000256" key="5">
    <source>
        <dbReference type="PIRSR" id="PIRSR001365-2"/>
    </source>
</evidence>
<feature type="active site" description="Schiff-base intermediate with substrate" evidence="4">
    <location>
        <position position="168"/>
    </location>
</feature>
<evidence type="ECO:0000313" key="7">
    <source>
        <dbReference type="Proteomes" id="UP000662931"/>
    </source>
</evidence>
<dbReference type="PIRSF" id="PIRSF001365">
    <property type="entry name" value="DHDPS"/>
    <property type="match status" value="1"/>
</dbReference>
<dbReference type="Gene3D" id="3.20.20.70">
    <property type="entry name" value="Aldolase class I"/>
    <property type="match status" value="1"/>
</dbReference>
<dbReference type="InterPro" id="IPR002220">
    <property type="entry name" value="DapA-like"/>
</dbReference>
<evidence type="ECO:0000256" key="2">
    <source>
        <dbReference type="ARBA" id="ARBA00023270"/>
    </source>
</evidence>
<gene>
    <name evidence="6" type="ORF">FOA43_001684</name>
</gene>
<feature type="binding site" evidence="5">
    <location>
        <position position="50"/>
    </location>
    <ligand>
        <name>pyruvate</name>
        <dbReference type="ChEBI" id="CHEBI:15361"/>
    </ligand>
</feature>
<dbReference type="SUPFAM" id="SSF51569">
    <property type="entry name" value="Aldolase"/>
    <property type="match status" value="1"/>
</dbReference>
<dbReference type="GeneID" id="62195085"/>
<dbReference type="InterPro" id="IPR020624">
    <property type="entry name" value="Schiff_base-form_aldolases_CS"/>
</dbReference>
<dbReference type="PROSITE" id="PS00665">
    <property type="entry name" value="DHDPS_1"/>
    <property type="match status" value="1"/>
</dbReference>
<dbReference type="OrthoDB" id="191315at2759"/>
<dbReference type="SMART" id="SM01130">
    <property type="entry name" value="DHDPS"/>
    <property type="match status" value="1"/>
</dbReference>
<sequence>MTSSIIPGVYTPIVTFYKADGFTIDYETQIAHAKYLKKSGITGLVVLGSTGENALLSGYERHTIISRIRQALPDFPIIGGIAKNNLSEAIAEISAVKKAGANIAMVLPSNYYGNDTSQEGLYDWYTEVADNSALPLIIYVYPGVCNGLCIQPRIVRRLCSHKNIIGCKCSHGDVQQYTQISLSPEVAANNFSFFSGQGQLLVPLLAINGKGVVDALSGAFPKTFVAIYNALKAGDFETAKKYQYVAAEAEVLAVRAGFLGIKRAIRDNLGFGETIVGRKPMNHPQSEEVWASEFQSCFDIIKKLEDTL</sequence>
<accession>A0A875RUA5</accession>
<feature type="active site" description="Proton donor/acceptor" evidence="4">
    <location>
        <position position="139"/>
    </location>
</feature>
<reference evidence="6" key="1">
    <citation type="submission" date="2020-10" db="EMBL/GenBank/DDBJ databases">
        <authorList>
            <person name="Roach M.J.R."/>
        </authorList>
    </citation>
    <scope>NUCLEOTIDE SEQUENCE</scope>
    <source>
        <strain evidence="6">CBS 1945</strain>
    </source>
</reference>
<keyword evidence="1 3" id="KW-0456">Lyase</keyword>
<protein>
    <submittedName>
        <fullName evidence="6">Uncharacterized protein</fullName>
    </submittedName>
</protein>
<evidence type="ECO:0000256" key="1">
    <source>
        <dbReference type="ARBA" id="ARBA00023239"/>
    </source>
</evidence>
<feature type="binding site" evidence="5">
    <location>
        <position position="213"/>
    </location>
    <ligand>
        <name>pyruvate</name>
        <dbReference type="ChEBI" id="CHEBI:15361"/>
    </ligand>
</feature>
<dbReference type="Proteomes" id="UP000662931">
    <property type="component" value="Chromosome 1"/>
</dbReference>
<dbReference type="KEGG" id="bnn:FOA43_001684"/>